<feature type="non-terminal residue" evidence="1">
    <location>
        <position position="106"/>
    </location>
</feature>
<comment type="caution">
    <text evidence="1">The sequence shown here is derived from an EMBL/GenBank/DDBJ whole genome shotgun (WGS) entry which is preliminary data.</text>
</comment>
<sequence>MQQPPELQNCCNWTSGNAAIDEIIRRTQLQTRDFSKHWEWIDPQRLESITHFKDGGFGSVYVAAWKDGRRNYKNCTINEMTRSGPMLVVLKTTHDFDECSPAFLNE</sequence>
<reference evidence="1" key="1">
    <citation type="submission" date="2021-06" db="EMBL/GenBank/DDBJ databases">
        <authorList>
            <person name="Kallberg Y."/>
            <person name="Tangrot J."/>
            <person name="Rosling A."/>
        </authorList>
    </citation>
    <scope>NUCLEOTIDE SEQUENCE</scope>
    <source>
        <strain evidence="1">BR232B</strain>
    </source>
</reference>
<protein>
    <submittedName>
        <fullName evidence="1">2820_t:CDS:1</fullName>
    </submittedName>
</protein>
<accession>A0A9N9EH83</accession>
<dbReference type="AlphaFoldDB" id="A0A9N9EH83"/>
<evidence type="ECO:0000313" key="2">
    <source>
        <dbReference type="Proteomes" id="UP000789739"/>
    </source>
</evidence>
<name>A0A9N9EH83_9GLOM</name>
<dbReference type="OrthoDB" id="2423203at2759"/>
<keyword evidence="2" id="KW-1185">Reference proteome</keyword>
<organism evidence="1 2">
    <name type="scientific">Paraglomus brasilianum</name>
    <dbReference type="NCBI Taxonomy" id="144538"/>
    <lineage>
        <taxon>Eukaryota</taxon>
        <taxon>Fungi</taxon>
        <taxon>Fungi incertae sedis</taxon>
        <taxon>Mucoromycota</taxon>
        <taxon>Glomeromycotina</taxon>
        <taxon>Glomeromycetes</taxon>
        <taxon>Paraglomerales</taxon>
        <taxon>Paraglomeraceae</taxon>
        <taxon>Paraglomus</taxon>
    </lineage>
</organism>
<proteinExistence type="predicted"/>
<evidence type="ECO:0000313" key="1">
    <source>
        <dbReference type="EMBL" id="CAG8673868.1"/>
    </source>
</evidence>
<dbReference type="EMBL" id="CAJVPI010005416">
    <property type="protein sequence ID" value="CAG8673868.1"/>
    <property type="molecule type" value="Genomic_DNA"/>
</dbReference>
<dbReference type="Proteomes" id="UP000789739">
    <property type="component" value="Unassembled WGS sequence"/>
</dbReference>
<gene>
    <name evidence="1" type="ORF">PBRASI_LOCUS11446</name>
</gene>